<reference evidence="2" key="1">
    <citation type="submission" date="2022-06" db="EMBL/GenBank/DDBJ databases">
        <title>Rothia sp. isolated from sandalwood seedling.</title>
        <authorList>
            <person name="Tuikhar N."/>
            <person name="Kirdat K."/>
            <person name="Thorat V."/>
            <person name="Swetha P."/>
            <person name="Padma S."/>
            <person name="Sundararaj R."/>
            <person name="Yadav A."/>
        </authorList>
    </citation>
    <scope>NUCLEOTIDE SEQUENCE</scope>
    <source>
        <strain evidence="2">AR01</strain>
    </source>
</reference>
<name>A0A9X2HC06_9MICC</name>
<gene>
    <name evidence="2" type="ORF">NBM05_02520</name>
</gene>
<comment type="caution">
    <text evidence="2">The sequence shown here is derived from an EMBL/GenBank/DDBJ whole genome shotgun (WGS) entry which is preliminary data.</text>
</comment>
<feature type="compositionally biased region" description="Polar residues" evidence="1">
    <location>
        <begin position="114"/>
        <end position="127"/>
    </location>
</feature>
<accession>A0A9X2HC06</accession>
<feature type="region of interest" description="Disordered" evidence="1">
    <location>
        <begin position="114"/>
        <end position="136"/>
    </location>
</feature>
<organism evidence="2 3">
    <name type="scientific">Rothia santali</name>
    <dbReference type="NCBI Taxonomy" id="2949643"/>
    <lineage>
        <taxon>Bacteria</taxon>
        <taxon>Bacillati</taxon>
        <taxon>Actinomycetota</taxon>
        <taxon>Actinomycetes</taxon>
        <taxon>Micrococcales</taxon>
        <taxon>Micrococcaceae</taxon>
        <taxon>Rothia</taxon>
    </lineage>
</organism>
<keyword evidence="3" id="KW-1185">Reference proteome</keyword>
<evidence type="ECO:0000313" key="3">
    <source>
        <dbReference type="Proteomes" id="UP001139502"/>
    </source>
</evidence>
<sequence length="162" mass="17068">MKTANATQTCPASAQGAVKIVASAEAGTMRRWVRTIEASTLRGSPAGARRTRSISSVARAVVAAKYQTRPRPTVETMDSATETRNATISTPSTRLFMSAHAAYSATVPTSEVTSQISDAASGNSSDQVARPAKGRTARPVPVMEIPAILRRRTVRNSATPTP</sequence>
<evidence type="ECO:0000256" key="1">
    <source>
        <dbReference type="SAM" id="MobiDB-lite"/>
    </source>
</evidence>
<evidence type="ECO:0000313" key="2">
    <source>
        <dbReference type="EMBL" id="MCP3424932.1"/>
    </source>
</evidence>
<dbReference type="EMBL" id="JANAFB010000003">
    <property type="protein sequence ID" value="MCP3424932.1"/>
    <property type="molecule type" value="Genomic_DNA"/>
</dbReference>
<dbReference type="AlphaFoldDB" id="A0A9X2HC06"/>
<dbReference type="RefSeq" id="WP_254164888.1">
    <property type="nucleotide sequence ID" value="NZ_JANAFB010000003.1"/>
</dbReference>
<protein>
    <submittedName>
        <fullName evidence="2">Uncharacterized protein</fullName>
    </submittedName>
</protein>
<dbReference type="Proteomes" id="UP001139502">
    <property type="component" value="Unassembled WGS sequence"/>
</dbReference>
<proteinExistence type="predicted"/>